<dbReference type="Proteomes" id="UP000676194">
    <property type="component" value="Chromosome"/>
</dbReference>
<evidence type="ECO:0000313" key="2">
    <source>
        <dbReference type="EMBL" id="QVL33672.1"/>
    </source>
</evidence>
<accession>A0A8E6B874</accession>
<evidence type="ECO:0000259" key="1">
    <source>
        <dbReference type="Pfam" id="PF20004"/>
    </source>
</evidence>
<protein>
    <recommendedName>
        <fullName evidence="1">FtsH ternary system domain-containing protein</fullName>
    </recommendedName>
</protein>
<dbReference type="InterPro" id="IPR045485">
    <property type="entry name" value="fvmX6"/>
</dbReference>
<sequence>MEKTQAPVGMNLASPVQIDAFEARLITLARLPFPVAASQQFRKYLQTPSFLHRRFTSDTSKLLKDSLRKGCASSLARLGGWKNEKAWNESLPPGPVWKRNERQSLSLHFSSRLPEILVQFTALGIGQFESQKAITSKELSPGDLLYFFLFYRQARPEKEVMAVLLRLPLFQQNPLVQLAYPTDFQEYPEDVISDWEPWMRGQYAMILDALQGYLSEEWLKAEKAKSSIHSWENMKRLGSVYEKLFDGYLKAVESSGRWDLARFLLRMLNSLFQYQSLSLEFWIEQLKDQDIPTKLSDRLLVHRQAIVVPRVLERMRQWTERARAVAFFEEDYSKAQWWLREWEEHNGPRLVEYVRRLTQEAEPLRLGSGATREKPA</sequence>
<dbReference type="AlphaFoldDB" id="A0A8E6B874"/>
<reference evidence="2" key="1">
    <citation type="submission" date="2021-05" db="EMBL/GenBank/DDBJ databases">
        <title>Complete genome sequence of the cellulolytic planctomycete Telmatocola sphagniphila SP2T and characterization of the first cellulase from planctomycetes.</title>
        <authorList>
            <person name="Rakitin A.L."/>
            <person name="Beletsky A.V."/>
            <person name="Naumoff D.G."/>
            <person name="Kulichevskaya I.S."/>
            <person name="Mardanov A.V."/>
            <person name="Ravin N.V."/>
            <person name="Dedysh S.N."/>
        </authorList>
    </citation>
    <scope>NUCLEOTIDE SEQUENCE</scope>
    <source>
        <strain evidence="2">SP2T</strain>
    </source>
</reference>
<feature type="domain" description="FtsH ternary system" evidence="1">
    <location>
        <begin position="18"/>
        <end position="357"/>
    </location>
</feature>
<dbReference type="KEGG" id="tsph:KIH39_07120"/>
<evidence type="ECO:0000313" key="3">
    <source>
        <dbReference type="Proteomes" id="UP000676194"/>
    </source>
</evidence>
<dbReference type="EMBL" id="CP074694">
    <property type="protein sequence ID" value="QVL33672.1"/>
    <property type="molecule type" value="Genomic_DNA"/>
</dbReference>
<dbReference type="Pfam" id="PF20004">
    <property type="entry name" value="fvmX6"/>
    <property type="match status" value="1"/>
</dbReference>
<dbReference type="RefSeq" id="WP_213498601.1">
    <property type="nucleotide sequence ID" value="NZ_CP074694.1"/>
</dbReference>
<name>A0A8E6B874_9BACT</name>
<organism evidence="2 3">
    <name type="scientific">Telmatocola sphagniphila</name>
    <dbReference type="NCBI Taxonomy" id="1123043"/>
    <lineage>
        <taxon>Bacteria</taxon>
        <taxon>Pseudomonadati</taxon>
        <taxon>Planctomycetota</taxon>
        <taxon>Planctomycetia</taxon>
        <taxon>Gemmatales</taxon>
        <taxon>Gemmataceae</taxon>
    </lineage>
</organism>
<proteinExistence type="predicted"/>
<keyword evidence="3" id="KW-1185">Reference proteome</keyword>
<gene>
    <name evidence="2" type="ORF">KIH39_07120</name>
</gene>